<name>A0ABW5IJC1_9PSEU</name>
<reference evidence="2" key="1">
    <citation type="journal article" date="2019" name="Int. J. Syst. Evol. Microbiol.">
        <title>The Global Catalogue of Microorganisms (GCM) 10K type strain sequencing project: providing services to taxonomists for standard genome sequencing and annotation.</title>
        <authorList>
            <consortium name="The Broad Institute Genomics Platform"/>
            <consortium name="The Broad Institute Genome Sequencing Center for Infectious Disease"/>
            <person name="Wu L."/>
            <person name="Ma J."/>
        </authorList>
    </citation>
    <scope>NUCLEOTIDE SEQUENCE [LARGE SCALE GENOMIC DNA]</scope>
    <source>
        <strain evidence="2">CGMCC 4.7638</strain>
    </source>
</reference>
<protein>
    <recommendedName>
        <fullName evidence="3">Addiction module toxin RelE</fullName>
    </recommendedName>
</protein>
<comment type="caution">
    <text evidence="1">The sequence shown here is derived from an EMBL/GenBank/DDBJ whole genome shotgun (WGS) entry which is preliminary data.</text>
</comment>
<dbReference type="RefSeq" id="WP_344268796.1">
    <property type="nucleotide sequence ID" value="NZ_BAAAHV010000006.1"/>
</dbReference>
<proteinExistence type="predicted"/>
<evidence type="ECO:0008006" key="3">
    <source>
        <dbReference type="Google" id="ProtNLM"/>
    </source>
</evidence>
<sequence length="118" mass="13558">MPREWDTYTAAGGGCPVEKDLLKARLSKWEAGRLDEVQTMIAEGRGRPKIDFKYLRDGVSECLVDGHNRTFRLFYADLNGGPFLLALHFISKKKQNDRNAVNLAVKRLRDWLQRNPQP</sequence>
<accession>A0ABW5IJC1</accession>
<dbReference type="Proteomes" id="UP001597542">
    <property type="component" value="Unassembled WGS sequence"/>
</dbReference>
<organism evidence="1 2">
    <name type="scientific">Amycolatopsis albidoflavus</name>
    <dbReference type="NCBI Taxonomy" id="102226"/>
    <lineage>
        <taxon>Bacteria</taxon>
        <taxon>Bacillati</taxon>
        <taxon>Actinomycetota</taxon>
        <taxon>Actinomycetes</taxon>
        <taxon>Pseudonocardiales</taxon>
        <taxon>Pseudonocardiaceae</taxon>
        <taxon>Amycolatopsis</taxon>
    </lineage>
</organism>
<evidence type="ECO:0000313" key="2">
    <source>
        <dbReference type="Proteomes" id="UP001597542"/>
    </source>
</evidence>
<keyword evidence="2" id="KW-1185">Reference proteome</keyword>
<gene>
    <name evidence="1" type="ORF">ACFSUT_47250</name>
</gene>
<evidence type="ECO:0000313" key="1">
    <source>
        <dbReference type="EMBL" id="MFD2487945.1"/>
    </source>
</evidence>
<dbReference type="EMBL" id="JBHUKQ010000036">
    <property type="protein sequence ID" value="MFD2487945.1"/>
    <property type="molecule type" value="Genomic_DNA"/>
</dbReference>